<keyword evidence="3" id="KW-1185">Reference proteome</keyword>
<dbReference type="OrthoDB" id="258627at2759"/>
<dbReference type="VEuPathDB" id="TriTrypDB:BSAL_92495"/>
<evidence type="ECO:0000313" key="3">
    <source>
        <dbReference type="Proteomes" id="UP000051952"/>
    </source>
</evidence>
<feature type="domain" description="CobW/HypB/UreG nucleotide-binding" evidence="1">
    <location>
        <begin position="13"/>
        <end position="86"/>
    </location>
</feature>
<dbReference type="SUPFAM" id="SSF52540">
    <property type="entry name" value="P-loop containing nucleoside triphosphate hydrolases"/>
    <property type="match status" value="1"/>
</dbReference>
<protein>
    <submittedName>
        <fullName evidence="2">Cobalamin biosynthesis protein, putative</fullName>
    </submittedName>
</protein>
<gene>
    <name evidence="2" type="ORF">BSAL_92495</name>
</gene>
<evidence type="ECO:0000313" key="2">
    <source>
        <dbReference type="EMBL" id="CUG86312.1"/>
    </source>
</evidence>
<proteinExistence type="predicted"/>
<dbReference type="InterPro" id="IPR027417">
    <property type="entry name" value="P-loop_NTPase"/>
</dbReference>
<organism evidence="2 3">
    <name type="scientific">Bodo saltans</name>
    <name type="common">Flagellated protozoan</name>
    <dbReference type="NCBI Taxonomy" id="75058"/>
    <lineage>
        <taxon>Eukaryota</taxon>
        <taxon>Discoba</taxon>
        <taxon>Euglenozoa</taxon>
        <taxon>Kinetoplastea</taxon>
        <taxon>Metakinetoplastina</taxon>
        <taxon>Eubodonida</taxon>
        <taxon>Bodonidae</taxon>
        <taxon>Bodo</taxon>
    </lineage>
</organism>
<dbReference type="EMBL" id="CYKH01001275">
    <property type="protein sequence ID" value="CUG86312.1"/>
    <property type="molecule type" value="Genomic_DNA"/>
</dbReference>
<reference evidence="3" key="1">
    <citation type="submission" date="2015-09" db="EMBL/GenBank/DDBJ databases">
        <authorList>
            <consortium name="Pathogen Informatics"/>
        </authorList>
    </citation>
    <scope>NUCLEOTIDE SEQUENCE [LARGE SCALE GENOMIC DNA]</scope>
    <source>
        <strain evidence="3">Lake Konstanz</strain>
    </source>
</reference>
<evidence type="ECO:0000259" key="1">
    <source>
        <dbReference type="Pfam" id="PF02492"/>
    </source>
</evidence>
<name>A0A0S4J8A6_BODSA</name>
<dbReference type="InterPro" id="IPR003495">
    <property type="entry name" value="CobW/HypB/UreG_nucleotide-bd"/>
</dbReference>
<dbReference type="Pfam" id="PF02492">
    <property type="entry name" value="cobW"/>
    <property type="match status" value="1"/>
</dbReference>
<dbReference type="Proteomes" id="UP000051952">
    <property type="component" value="Unassembled WGS sequence"/>
</dbReference>
<dbReference type="OMA" id="WRSKGYF"/>
<sequence length="350" mass="38243">MESISVSTGRWWEYVILECTGLADTAPVVAAMLTHPALKELVEVDAVVAVVDASSYSIETDPLKGSQLVGANVVVLSKTDLVAQSPATSSLPLTVWAEASKNSDVIVLPSMHGYVALPPTEWSADEHLVLRYLFREQHESREWFLSVAASFANRTDAEREHEEALERERLGLSTLCFRVWEVPPTTATEHDDAVVDNVSRKVGDGVTIDIAIPDASTLRISSMLPHVAGILKGGLRGRKHPAVVWRSKGFFTAMDDEAVKVEMGTEELAGPHIANEKQQFTWNSQGKQFDYAPITPPHVTLPLNRSNADPFHEVKGNIDVSLCCCVVELVLIGTMDVDVTTALLRAAFHP</sequence>
<dbReference type="AlphaFoldDB" id="A0A0S4J8A6"/>
<accession>A0A0S4J8A6</accession>
<dbReference type="Gene3D" id="3.40.50.300">
    <property type="entry name" value="P-loop containing nucleotide triphosphate hydrolases"/>
    <property type="match status" value="1"/>
</dbReference>